<dbReference type="PANTHER" id="PTHR13522">
    <property type="entry name" value="U6 SNRNA PHOSPHODIESTERASE 1"/>
    <property type="match status" value="1"/>
</dbReference>
<evidence type="ECO:0000313" key="8">
    <source>
        <dbReference type="WBParaSite" id="MCU_003991-RA"/>
    </source>
</evidence>
<proteinExistence type="predicted"/>
<dbReference type="InterPro" id="IPR027521">
    <property type="entry name" value="Usb1"/>
</dbReference>
<protein>
    <recommendedName>
        <fullName evidence="6">U6 snRNA phosphodiesterase 1</fullName>
    </recommendedName>
    <alternativeName>
        <fullName evidence="7">3'-5' RNA exonuclease USB1</fullName>
    </alternativeName>
</protein>
<evidence type="ECO:0000256" key="4">
    <source>
        <dbReference type="ARBA" id="ARBA00023242"/>
    </source>
</evidence>
<dbReference type="AlphaFoldDB" id="A0A5K3F0N6"/>
<dbReference type="WBParaSite" id="MCU_003991-RA">
    <property type="protein sequence ID" value="MCU_003991-RA"/>
    <property type="gene ID" value="MCU_003991"/>
</dbReference>
<evidence type="ECO:0000256" key="3">
    <source>
        <dbReference type="ARBA" id="ARBA00023239"/>
    </source>
</evidence>
<name>A0A5K3F0N6_MESCO</name>
<dbReference type="PANTHER" id="PTHR13522:SF3">
    <property type="entry name" value="U6 SNRNA PHOSPHODIESTERASE 1"/>
    <property type="match status" value="1"/>
</dbReference>
<keyword evidence="4" id="KW-0539">Nucleus</keyword>
<keyword evidence="1" id="KW-0540">Nuclease</keyword>
<keyword evidence="3" id="KW-0456">Lyase</keyword>
<evidence type="ECO:0000256" key="2">
    <source>
        <dbReference type="ARBA" id="ARBA00022801"/>
    </source>
</evidence>
<sequence length="245" mass="27689">MALVGYSSSEEEPENGEEYSTLPHFMCDLEGDMVRFGNQSRNPPTDGRLRNFPHKHGNWATSVFAPANSALENYFRSLLNDVEKVLFGSRHQFHICEDFHLSLTKTWPLLHHWIPGFTEAVRGLAAASHRFSVIFDGAQFLVNEEGTRSFLAVRVNASPNLLDVVRRLDETVVLFRGEPYYKNPVFHFSLAWCLGDVNTLTPLDWRTACLTAVNNSLGSWSPPCGLEINSLIVQCGNEKFLFQLL</sequence>
<accession>A0A5K3F0N6</accession>
<evidence type="ECO:0000256" key="5">
    <source>
        <dbReference type="ARBA" id="ARBA00029300"/>
    </source>
</evidence>
<evidence type="ECO:0000256" key="1">
    <source>
        <dbReference type="ARBA" id="ARBA00022722"/>
    </source>
</evidence>
<organism evidence="8">
    <name type="scientific">Mesocestoides corti</name>
    <name type="common">Flatworm</name>
    <dbReference type="NCBI Taxonomy" id="53468"/>
    <lineage>
        <taxon>Eukaryota</taxon>
        <taxon>Metazoa</taxon>
        <taxon>Spiralia</taxon>
        <taxon>Lophotrochozoa</taxon>
        <taxon>Platyhelminthes</taxon>
        <taxon>Cestoda</taxon>
        <taxon>Eucestoda</taxon>
        <taxon>Cyclophyllidea</taxon>
        <taxon>Mesocestoididae</taxon>
        <taxon>Mesocestoides</taxon>
    </lineage>
</organism>
<comment type="catalytic activity">
    <reaction evidence="5">
        <text>a 3'-end uridylyl-uridine-RNA = a 3'-end 2',3'-cyclophospho-uridine-RNA + uridine</text>
        <dbReference type="Rhea" id="RHEA:46052"/>
        <dbReference type="Rhea" id="RHEA-COMP:17384"/>
        <dbReference type="Rhea" id="RHEA-COMP:17385"/>
        <dbReference type="ChEBI" id="CHEBI:16704"/>
        <dbReference type="ChEBI" id="CHEBI:85643"/>
        <dbReference type="ChEBI" id="CHEBI:85644"/>
    </reaction>
    <physiologicalReaction direction="left-to-right" evidence="5">
        <dbReference type="Rhea" id="RHEA:46053"/>
    </physiologicalReaction>
</comment>
<dbReference type="GO" id="GO:0005634">
    <property type="term" value="C:nucleus"/>
    <property type="evidence" value="ECO:0007669"/>
    <property type="project" value="TreeGrafter"/>
</dbReference>
<keyword evidence="2" id="KW-0378">Hydrolase</keyword>
<dbReference type="GO" id="GO:0034477">
    <property type="term" value="P:U6 snRNA 3'-end processing"/>
    <property type="evidence" value="ECO:0007669"/>
    <property type="project" value="InterPro"/>
</dbReference>
<evidence type="ECO:0000256" key="6">
    <source>
        <dbReference type="ARBA" id="ARBA00029543"/>
    </source>
</evidence>
<dbReference type="Gene3D" id="3.90.1140.10">
    <property type="entry name" value="Cyclic phosphodiesterase"/>
    <property type="match status" value="1"/>
</dbReference>
<dbReference type="Pfam" id="PF09749">
    <property type="entry name" value="HVSL"/>
    <property type="match status" value="1"/>
</dbReference>
<dbReference type="GO" id="GO:0000175">
    <property type="term" value="F:3'-5'-RNA exonuclease activity"/>
    <property type="evidence" value="ECO:0007669"/>
    <property type="project" value="TreeGrafter"/>
</dbReference>
<evidence type="ECO:0000256" key="7">
    <source>
        <dbReference type="ARBA" id="ARBA00030030"/>
    </source>
</evidence>
<reference evidence="8" key="1">
    <citation type="submission" date="2019-11" db="UniProtKB">
        <authorList>
            <consortium name="WormBaseParasite"/>
        </authorList>
    </citation>
    <scope>IDENTIFICATION</scope>
</reference>
<dbReference type="GO" id="GO:0016829">
    <property type="term" value="F:lyase activity"/>
    <property type="evidence" value="ECO:0007669"/>
    <property type="project" value="UniProtKB-KW"/>
</dbReference>